<dbReference type="InterPro" id="IPR016181">
    <property type="entry name" value="Acyl_CoA_acyltransferase"/>
</dbReference>
<feature type="domain" description="N-acetyltransferase" evidence="2">
    <location>
        <begin position="1"/>
        <end position="94"/>
    </location>
</feature>
<accession>A0ABN6M0Z1</accession>
<dbReference type="Proteomes" id="UP000830055">
    <property type="component" value="Chromosome"/>
</dbReference>
<reference evidence="3 4" key="1">
    <citation type="submission" date="2022-01" db="EMBL/GenBank/DDBJ databases">
        <title>Desulfofustis limnae sp. nov., a novel mesophilic sulfate-reducing bacterium isolated from marsh soil.</title>
        <authorList>
            <person name="Watanabe M."/>
            <person name="Takahashi A."/>
            <person name="Kojima H."/>
            <person name="Fukui M."/>
        </authorList>
    </citation>
    <scope>NUCLEOTIDE SEQUENCE [LARGE SCALE GENOMIC DNA]</scope>
    <source>
        <strain evidence="3 4">PPLL</strain>
    </source>
</reference>
<evidence type="ECO:0000259" key="1">
    <source>
        <dbReference type="PROSITE" id="PS50883"/>
    </source>
</evidence>
<proteinExistence type="predicted"/>
<dbReference type="InterPro" id="IPR001633">
    <property type="entry name" value="EAL_dom"/>
</dbReference>
<dbReference type="PROSITE" id="PS50883">
    <property type="entry name" value="EAL"/>
    <property type="match status" value="1"/>
</dbReference>
<feature type="domain" description="EAL" evidence="1">
    <location>
        <begin position="1"/>
        <end position="94"/>
    </location>
</feature>
<gene>
    <name evidence="3" type="ORF">DPPLL_09030</name>
</gene>
<evidence type="ECO:0000313" key="4">
    <source>
        <dbReference type="Proteomes" id="UP000830055"/>
    </source>
</evidence>
<protein>
    <recommendedName>
        <fullName evidence="5">N-acetyltransferase domain-containing protein</fullName>
    </recommendedName>
</protein>
<dbReference type="Gene3D" id="3.40.630.30">
    <property type="match status" value="1"/>
</dbReference>
<evidence type="ECO:0000259" key="2">
    <source>
        <dbReference type="PROSITE" id="PS51186"/>
    </source>
</evidence>
<evidence type="ECO:0000313" key="3">
    <source>
        <dbReference type="EMBL" id="BDD86538.1"/>
    </source>
</evidence>
<dbReference type="EMBL" id="AP025516">
    <property type="protein sequence ID" value="BDD86538.1"/>
    <property type="molecule type" value="Genomic_DNA"/>
</dbReference>
<name>A0ABN6M0Z1_9BACT</name>
<dbReference type="CDD" id="cd04301">
    <property type="entry name" value="NAT_SF"/>
    <property type="match status" value="1"/>
</dbReference>
<dbReference type="Pfam" id="PF13508">
    <property type="entry name" value="Acetyltransf_7"/>
    <property type="match status" value="1"/>
</dbReference>
<dbReference type="InterPro" id="IPR000182">
    <property type="entry name" value="GNAT_dom"/>
</dbReference>
<sequence>MFVFENDGTIVGYYSIVELKDDIDLSGIKISKGFWLEHMFVEPHNIGKKIGTKMFEHLRVRCAARGISFLGILSDPNARGLYEKMGCDYIREYQ</sequence>
<evidence type="ECO:0008006" key="5">
    <source>
        <dbReference type="Google" id="ProtNLM"/>
    </source>
</evidence>
<dbReference type="SUPFAM" id="SSF55729">
    <property type="entry name" value="Acyl-CoA N-acyltransferases (Nat)"/>
    <property type="match status" value="1"/>
</dbReference>
<dbReference type="PROSITE" id="PS51186">
    <property type="entry name" value="GNAT"/>
    <property type="match status" value="1"/>
</dbReference>
<organism evidence="3 4">
    <name type="scientific">Desulfofustis limnaeus</name>
    <dbReference type="NCBI Taxonomy" id="2740163"/>
    <lineage>
        <taxon>Bacteria</taxon>
        <taxon>Pseudomonadati</taxon>
        <taxon>Thermodesulfobacteriota</taxon>
        <taxon>Desulfobulbia</taxon>
        <taxon>Desulfobulbales</taxon>
        <taxon>Desulfocapsaceae</taxon>
        <taxon>Desulfofustis</taxon>
    </lineage>
</organism>
<keyword evidence="4" id="KW-1185">Reference proteome</keyword>